<dbReference type="CDD" id="cd06171">
    <property type="entry name" value="Sigma70_r4"/>
    <property type="match status" value="1"/>
</dbReference>
<dbReference type="InterPro" id="IPR014284">
    <property type="entry name" value="RNA_pol_sigma-70_dom"/>
</dbReference>
<dbReference type="GO" id="GO:0016987">
    <property type="term" value="F:sigma factor activity"/>
    <property type="evidence" value="ECO:0007669"/>
    <property type="project" value="UniProtKB-KW"/>
</dbReference>
<dbReference type="Pfam" id="PF08281">
    <property type="entry name" value="Sigma70_r4_2"/>
    <property type="match status" value="1"/>
</dbReference>
<sequence>MASSNNCSEGSPAWMIDDDNLNAWFVREVLPLERTLTSYLRRNWRVPEDVAELRQDIYESILIGARRTLPSNTRAYVYTVARNRLINHAKRARIVPIEAIADLDSVNRGADFGLFEAERTLTARDELRRTREGIDKLPPKCREVILLQKVDGMTDREAAEHLGIGIETVRRQIKLGMKALFDHMAGGTGKIVRKAYPRRSDHEVVP</sequence>
<dbReference type="AlphaFoldDB" id="A0A0A7PT43"/>
<dbReference type="EMBL" id="CP009122">
    <property type="protein sequence ID" value="AJA11202.1"/>
    <property type="molecule type" value="Genomic_DNA"/>
</dbReference>
<evidence type="ECO:0000256" key="4">
    <source>
        <dbReference type="ARBA" id="ARBA00023163"/>
    </source>
</evidence>
<evidence type="ECO:0000256" key="2">
    <source>
        <dbReference type="ARBA" id="ARBA00023015"/>
    </source>
</evidence>
<dbReference type="KEGG" id="sphk:SKP52_21740"/>
<dbReference type="Gene3D" id="1.10.10.10">
    <property type="entry name" value="Winged helix-like DNA-binding domain superfamily/Winged helix DNA-binding domain"/>
    <property type="match status" value="1"/>
</dbReference>
<comment type="similarity">
    <text evidence="1">Belongs to the sigma-70 factor family. ECF subfamily.</text>
</comment>
<name>A0A0A7PT43_9SPHN</name>
<feature type="domain" description="RNA polymerase sigma factor 70 region 4 type 2" evidence="5">
    <location>
        <begin position="131"/>
        <end position="180"/>
    </location>
</feature>
<evidence type="ECO:0000256" key="3">
    <source>
        <dbReference type="ARBA" id="ARBA00023082"/>
    </source>
</evidence>
<dbReference type="InterPro" id="IPR039425">
    <property type="entry name" value="RNA_pol_sigma-70-like"/>
</dbReference>
<dbReference type="GO" id="GO:0003677">
    <property type="term" value="F:DNA binding"/>
    <property type="evidence" value="ECO:0007669"/>
    <property type="project" value="InterPro"/>
</dbReference>
<keyword evidence="4" id="KW-0804">Transcription</keyword>
<keyword evidence="3" id="KW-0731">Sigma factor</keyword>
<dbReference type="GO" id="GO:0006352">
    <property type="term" value="P:DNA-templated transcription initiation"/>
    <property type="evidence" value="ECO:0007669"/>
    <property type="project" value="InterPro"/>
</dbReference>
<reference evidence="6 7" key="1">
    <citation type="journal article" date="2015" name="Int. J. Syst. Evol. Microbiol.">
        <title>Description of Sphingopyxis fribergensis sp. nov. - a soil bacterium with the ability to degrade styrene and phenylacetic acid.</title>
        <authorList>
            <person name="Oelschlagel M."/>
            <person name="Ruckert C."/>
            <person name="Kalinowski J."/>
            <person name="Schmidt G."/>
            <person name="Schlomann M."/>
            <person name="Tischler D."/>
        </authorList>
    </citation>
    <scope>NUCLEOTIDE SEQUENCE [LARGE SCALE GENOMIC DNA]</scope>
    <source>
        <strain evidence="6 7">Kp5.2</strain>
    </source>
</reference>
<keyword evidence="2" id="KW-0805">Transcription regulation</keyword>
<dbReference type="SUPFAM" id="SSF88946">
    <property type="entry name" value="Sigma2 domain of RNA polymerase sigma factors"/>
    <property type="match status" value="1"/>
</dbReference>
<dbReference type="InterPro" id="IPR036388">
    <property type="entry name" value="WH-like_DNA-bd_sf"/>
</dbReference>
<dbReference type="InterPro" id="IPR013249">
    <property type="entry name" value="RNA_pol_sigma70_r4_t2"/>
</dbReference>
<keyword evidence="7" id="KW-1185">Reference proteome</keyword>
<organism evidence="6 7">
    <name type="scientific">Sphingopyxis fribergensis</name>
    <dbReference type="NCBI Taxonomy" id="1515612"/>
    <lineage>
        <taxon>Bacteria</taxon>
        <taxon>Pseudomonadati</taxon>
        <taxon>Pseudomonadota</taxon>
        <taxon>Alphaproteobacteria</taxon>
        <taxon>Sphingomonadales</taxon>
        <taxon>Sphingomonadaceae</taxon>
        <taxon>Sphingopyxis</taxon>
    </lineage>
</organism>
<protein>
    <submittedName>
        <fullName evidence="6">Two-component system regulatory protein</fullName>
    </submittedName>
</protein>
<dbReference type="Proteomes" id="UP000030907">
    <property type="component" value="Chromosome"/>
</dbReference>
<dbReference type="HOGENOM" id="CLU_047691_12_2_5"/>
<dbReference type="InterPro" id="IPR013324">
    <property type="entry name" value="RNA_pol_sigma_r3/r4-like"/>
</dbReference>
<evidence type="ECO:0000313" key="7">
    <source>
        <dbReference type="Proteomes" id="UP000030907"/>
    </source>
</evidence>
<evidence type="ECO:0000259" key="5">
    <source>
        <dbReference type="Pfam" id="PF08281"/>
    </source>
</evidence>
<accession>A0A0A7PT43</accession>
<dbReference type="SUPFAM" id="SSF88659">
    <property type="entry name" value="Sigma3 and sigma4 domains of RNA polymerase sigma factors"/>
    <property type="match status" value="1"/>
</dbReference>
<dbReference type="STRING" id="1515612.SKP52_21740"/>
<dbReference type="PANTHER" id="PTHR43133">
    <property type="entry name" value="RNA POLYMERASE ECF-TYPE SIGMA FACTO"/>
    <property type="match status" value="1"/>
</dbReference>
<evidence type="ECO:0000256" key="1">
    <source>
        <dbReference type="ARBA" id="ARBA00010641"/>
    </source>
</evidence>
<dbReference type="NCBIfam" id="TIGR02937">
    <property type="entry name" value="sigma70-ECF"/>
    <property type="match status" value="1"/>
</dbReference>
<gene>
    <name evidence="6" type="ORF">SKP52_21740</name>
</gene>
<evidence type="ECO:0000313" key="6">
    <source>
        <dbReference type="EMBL" id="AJA11202.1"/>
    </source>
</evidence>
<dbReference type="InterPro" id="IPR013325">
    <property type="entry name" value="RNA_pol_sigma_r2"/>
</dbReference>
<dbReference type="Gene3D" id="1.10.1740.10">
    <property type="match status" value="1"/>
</dbReference>
<proteinExistence type="inferred from homology"/>
<dbReference type="PANTHER" id="PTHR43133:SF63">
    <property type="entry name" value="RNA POLYMERASE SIGMA FACTOR FECI-RELATED"/>
    <property type="match status" value="1"/>
</dbReference>